<dbReference type="Pfam" id="PF00662">
    <property type="entry name" value="Proton_antipo_N"/>
    <property type="match status" value="1"/>
</dbReference>
<evidence type="ECO:0000256" key="2">
    <source>
        <dbReference type="ARBA" id="ARBA00022692"/>
    </source>
</evidence>
<dbReference type="Proteomes" id="UP000001408">
    <property type="component" value="Chromosome I"/>
</dbReference>
<gene>
    <name evidence="9" type="primary">nuoL</name>
    <name evidence="9" type="ordered locus">LA_0886</name>
</gene>
<accession>Q8F7Q8</accession>
<feature type="transmembrane region" description="Helical" evidence="6">
    <location>
        <begin position="314"/>
        <end position="336"/>
    </location>
</feature>
<dbReference type="GO" id="GO:0008137">
    <property type="term" value="F:NADH dehydrogenase (ubiquinone) activity"/>
    <property type="evidence" value="ECO:0007669"/>
    <property type="project" value="InterPro"/>
</dbReference>
<feature type="transmembrane region" description="Helical" evidence="6">
    <location>
        <begin position="34"/>
        <end position="56"/>
    </location>
</feature>
<proteinExistence type="predicted"/>
<evidence type="ECO:0000256" key="3">
    <source>
        <dbReference type="ARBA" id="ARBA00022989"/>
    </source>
</evidence>
<dbReference type="InParanoid" id="Q8F7Q8"/>
<feature type="transmembrane region" description="Helical" evidence="6">
    <location>
        <begin position="68"/>
        <end position="87"/>
    </location>
</feature>
<keyword evidence="10" id="KW-1185">Reference proteome</keyword>
<dbReference type="GO" id="GO:0012505">
    <property type="term" value="C:endomembrane system"/>
    <property type="evidence" value="ECO:0007669"/>
    <property type="project" value="UniProtKB-SubCell"/>
</dbReference>
<dbReference type="Gene3D" id="1.20.5.2700">
    <property type="match status" value="1"/>
</dbReference>
<dbReference type="STRING" id="189518.LA_0886"/>
<dbReference type="InterPro" id="IPR018393">
    <property type="entry name" value="NADHpl_OxRdtase_5_subgr"/>
</dbReference>
<evidence type="ECO:0000256" key="1">
    <source>
        <dbReference type="ARBA" id="ARBA00004127"/>
    </source>
</evidence>
<feature type="domain" description="NADH-Ubiquinone oxidoreductase (complex I) chain 5 N-terminal" evidence="8">
    <location>
        <begin position="75"/>
        <end position="125"/>
    </location>
</feature>
<dbReference type="KEGG" id="lil:LA_0886"/>
<dbReference type="EMBL" id="AE010300">
    <property type="protein sequence ID" value="AAN48085.1"/>
    <property type="molecule type" value="Genomic_DNA"/>
</dbReference>
<protein>
    <submittedName>
        <fullName evidence="9">NADH dehydrogenase (Ubiquinone) chain L</fullName>
    </submittedName>
</protein>
<dbReference type="NCBIfam" id="TIGR01974">
    <property type="entry name" value="NDH_I_L"/>
    <property type="match status" value="1"/>
</dbReference>
<dbReference type="PRINTS" id="PR01434">
    <property type="entry name" value="NADHDHGNASE5"/>
</dbReference>
<dbReference type="EnsemblBacteria" id="AAN48085">
    <property type="protein sequence ID" value="AAN48085"/>
    <property type="gene ID" value="LA_0886"/>
</dbReference>
<feature type="transmembrane region" description="Helical" evidence="6">
    <location>
        <begin position="258"/>
        <end position="280"/>
    </location>
</feature>
<dbReference type="PRINTS" id="PR01435">
    <property type="entry name" value="NPOXDRDTASE5"/>
</dbReference>
<dbReference type="PANTHER" id="PTHR42829:SF2">
    <property type="entry name" value="NADH-UBIQUINONE OXIDOREDUCTASE CHAIN 5"/>
    <property type="match status" value="1"/>
</dbReference>
<feature type="transmembrane region" description="Helical" evidence="6">
    <location>
        <begin position="93"/>
        <end position="112"/>
    </location>
</feature>
<dbReference type="Pfam" id="PF00361">
    <property type="entry name" value="Proton_antipo_M"/>
    <property type="match status" value="1"/>
</dbReference>
<dbReference type="GO" id="GO:0016020">
    <property type="term" value="C:membrane"/>
    <property type="evidence" value="ECO:0007669"/>
    <property type="project" value="UniProtKB-SubCell"/>
</dbReference>
<feature type="transmembrane region" description="Helical" evidence="6">
    <location>
        <begin position="220"/>
        <end position="246"/>
    </location>
</feature>
<evidence type="ECO:0000313" key="10">
    <source>
        <dbReference type="Proteomes" id="UP000001408"/>
    </source>
</evidence>
<evidence type="ECO:0000256" key="4">
    <source>
        <dbReference type="ARBA" id="ARBA00023136"/>
    </source>
</evidence>
<feature type="transmembrane region" description="Helical" evidence="6">
    <location>
        <begin position="630"/>
        <end position="650"/>
    </location>
</feature>
<feature type="transmembrane region" description="Helical" evidence="6">
    <location>
        <begin position="529"/>
        <end position="550"/>
    </location>
</feature>
<dbReference type="InterPro" id="IPR001516">
    <property type="entry name" value="Proton_antipo_N"/>
</dbReference>
<dbReference type="AlphaFoldDB" id="Q8F7Q8"/>
<evidence type="ECO:0000313" key="9">
    <source>
        <dbReference type="EMBL" id="AAN48085.1"/>
    </source>
</evidence>
<dbReference type="InterPro" id="IPR001750">
    <property type="entry name" value="ND/Mrp_TM"/>
</dbReference>
<organism evidence="9 10">
    <name type="scientific">Leptospira interrogans serogroup Icterohaemorrhagiae serovar Lai (strain 56601)</name>
    <dbReference type="NCBI Taxonomy" id="189518"/>
    <lineage>
        <taxon>Bacteria</taxon>
        <taxon>Pseudomonadati</taxon>
        <taxon>Spirochaetota</taxon>
        <taxon>Spirochaetia</taxon>
        <taxon>Leptospirales</taxon>
        <taxon>Leptospiraceae</taxon>
        <taxon>Leptospira</taxon>
    </lineage>
</organism>
<feature type="transmembrane region" description="Helical" evidence="6">
    <location>
        <begin position="419"/>
        <end position="439"/>
    </location>
</feature>
<feature type="transmembrane region" description="Helical" evidence="6">
    <location>
        <begin position="124"/>
        <end position="140"/>
    </location>
</feature>
<sequence length="653" mass="71691">MVGRMEISVLIPTLVALPLIGFLVSGIFGKWLKGFTGIFSTATVFVSFALALLSFVDRFHPMRNGIPKIVTLFPWITTGGLNVSLAYQVDQLSLYMVLIITGIGSLIHLYSIGYMKGDPGFARYFAYLNLFIFSMLNLVLAENLILLFLGWEGVGLCSYLLIGFDYHKETAANAGMKAFIVNRIGDLGMLLGIAFVFWYTGSVSFTVIEEAILEIPSFRYILPLAAACFFIGAIGKSAQLPLHVWLPDAMAGPTPVSALIHAATMVTAGIFLIARLNPIFLSAPQVGHWIVVIGSITAFFAATVGLFQNDIKKVLAYSTVSQLGYMFVAMGAGAYVAGLFHLMTHAFFKALLFLGSGSVIHALHHEQDLRNMGGLKKQMKITWITFLIGSLAISGIPPFSGFFSKDLILEKAYTYGTLFYGLGIITALLTAFYMFRMTYLTFYGESRVSSEKASHLHESPLVMTIPLIILSIGATVTGFLEVPHLFYGGVRILTSYFGPVFIRGIEISERIVKQPLDAREVGTTTTVELSLIAVSIAVAISGIFIARMIFLNGKKVPDSEESHTGIKRILTKKYYVDEFYHNFIVEPILLLGKFLADHVERNFLDLMLRGTGRVAVAISLVLRRAQTGIVVDYAILIVLGTVVILSFFLLRGL</sequence>
<keyword evidence="2 5" id="KW-0812">Transmembrane</keyword>
<dbReference type="GO" id="GO:0042773">
    <property type="term" value="P:ATP synthesis coupled electron transport"/>
    <property type="evidence" value="ECO:0007669"/>
    <property type="project" value="InterPro"/>
</dbReference>
<dbReference type="OrthoDB" id="9807568at2"/>
<dbReference type="InterPro" id="IPR003945">
    <property type="entry name" value="NU5C-like"/>
</dbReference>
<dbReference type="FunCoup" id="Q8F7Q8">
    <property type="interactions" value="195"/>
</dbReference>
<comment type="subcellular location">
    <subcellularLocation>
        <location evidence="1">Endomembrane system</location>
        <topology evidence="1">Multi-pass membrane protein</topology>
    </subcellularLocation>
    <subcellularLocation>
        <location evidence="5">Membrane</location>
        <topology evidence="5">Multi-pass membrane protein</topology>
    </subcellularLocation>
</comment>
<reference evidence="9 10" key="1">
    <citation type="journal article" date="2003" name="Nature">
        <title>Unique physiological and pathogenic features of Leptospira interrogans revealed by whole-genome sequencing.</title>
        <authorList>
            <person name="Ren S.X."/>
            <person name="Fu G."/>
            <person name="Jiang X.G."/>
            <person name="Zeng R."/>
            <person name="Miao Y.G."/>
            <person name="Xu H."/>
            <person name="Zhang Y.X."/>
            <person name="Xiong H."/>
            <person name="Lu G."/>
            <person name="Lu L.F."/>
            <person name="Jiang H.Q."/>
            <person name="Jia J."/>
            <person name="Tu Y.F."/>
            <person name="Jiang J.X."/>
            <person name="Gu W.Y."/>
            <person name="Zhang Y.Q."/>
            <person name="Cai Z."/>
            <person name="Sheng H.H."/>
            <person name="Yin H.F."/>
            <person name="Zhang Y."/>
            <person name="Zhu G.F."/>
            <person name="Wan M."/>
            <person name="Huang H.L."/>
            <person name="Qian Z."/>
            <person name="Wang S.Y."/>
            <person name="Ma W."/>
            <person name="Yao Z.J."/>
            <person name="Shen Y."/>
            <person name="Qiang B.Q."/>
            <person name="Xia Q.C."/>
            <person name="Guo X.K."/>
            <person name="Danchin A."/>
            <person name="Saint Girons I."/>
            <person name="Somerville R.L."/>
            <person name="Wen Y.M."/>
            <person name="Shi M.H."/>
            <person name="Chen Z."/>
            <person name="Xu J.G."/>
            <person name="Zhao G.P."/>
        </authorList>
    </citation>
    <scope>NUCLEOTIDE SEQUENCE [LARGE SCALE GENOMIC DNA]</scope>
    <source>
        <strain evidence="9 10">56601</strain>
    </source>
</reference>
<evidence type="ECO:0000259" key="8">
    <source>
        <dbReference type="Pfam" id="PF00662"/>
    </source>
</evidence>
<feature type="transmembrane region" description="Helical" evidence="6">
    <location>
        <begin position="187"/>
        <end position="208"/>
    </location>
</feature>
<dbReference type="PANTHER" id="PTHR42829">
    <property type="entry name" value="NADH-UBIQUINONE OXIDOREDUCTASE CHAIN 5"/>
    <property type="match status" value="1"/>
</dbReference>
<feature type="transmembrane region" description="Helical" evidence="6">
    <location>
        <begin position="286"/>
        <end position="307"/>
    </location>
</feature>
<feature type="transmembrane region" description="Helical" evidence="6">
    <location>
        <begin position="7"/>
        <end position="28"/>
    </location>
</feature>
<evidence type="ECO:0000256" key="6">
    <source>
        <dbReference type="SAM" id="Phobius"/>
    </source>
</evidence>
<dbReference type="GO" id="GO:0015990">
    <property type="term" value="P:electron transport coupled proton transport"/>
    <property type="evidence" value="ECO:0000318"/>
    <property type="project" value="GO_Central"/>
</dbReference>
<name>Q8F7Q8_LEPIN</name>
<keyword evidence="4 6" id="KW-0472">Membrane</keyword>
<keyword evidence="3 6" id="KW-1133">Transmembrane helix</keyword>
<dbReference type="NCBIfam" id="NF005141">
    <property type="entry name" value="PRK06590.1"/>
    <property type="match status" value="1"/>
</dbReference>
<feature type="transmembrane region" description="Helical" evidence="6">
    <location>
        <begin position="381"/>
        <end position="399"/>
    </location>
</feature>
<dbReference type="PaxDb" id="189518-LA_0886"/>
<evidence type="ECO:0000256" key="5">
    <source>
        <dbReference type="RuleBase" id="RU000320"/>
    </source>
</evidence>
<feature type="transmembrane region" description="Helical" evidence="6">
    <location>
        <begin position="460"/>
        <end position="480"/>
    </location>
</feature>
<evidence type="ECO:0000259" key="7">
    <source>
        <dbReference type="Pfam" id="PF00361"/>
    </source>
</evidence>
<feature type="domain" description="NADH:quinone oxidoreductase/Mrp antiporter transmembrane" evidence="7">
    <location>
        <begin position="141"/>
        <end position="429"/>
    </location>
</feature>
<dbReference type="PATRIC" id="fig|189518.3.peg.888"/>
<dbReference type="HOGENOM" id="CLU_007100_6_0_12"/>